<evidence type="ECO:0000313" key="2">
    <source>
        <dbReference type="Proteomes" id="UP000076969"/>
    </source>
</evidence>
<organism evidence="1 2">
    <name type="scientific">Thermococcus piezophilus</name>
    <dbReference type="NCBI Taxonomy" id="1712654"/>
    <lineage>
        <taxon>Archaea</taxon>
        <taxon>Methanobacteriati</taxon>
        <taxon>Methanobacteriota</taxon>
        <taxon>Thermococci</taxon>
        <taxon>Thermococcales</taxon>
        <taxon>Thermococcaceae</taxon>
        <taxon>Thermococcus</taxon>
    </lineage>
</organism>
<dbReference type="Proteomes" id="UP000076969">
    <property type="component" value="Chromosome"/>
</dbReference>
<dbReference type="STRING" id="1712654.A7C91_08080"/>
<dbReference type="AlphaFoldDB" id="A0A172WI51"/>
<dbReference type="GeneID" id="28496144"/>
<gene>
    <name evidence="1" type="ORF">A7C91_08080</name>
</gene>
<dbReference type="OrthoDB" id="86129at2157"/>
<dbReference type="KEGG" id="tpie:A7C91_08080"/>
<keyword evidence="2" id="KW-1185">Reference proteome</keyword>
<proteinExistence type="predicted"/>
<protein>
    <submittedName>
        <fullName evidence="1">Uncharacterized protein</fullName>
    </submittedName>
</protein>
<reference evidence="2" key="1">
    <citation type="journal article" date="2016" name="Syst. Appl. Microbiol.">
        <title>Thermococcus piezophilus sp. nov., a novel hyperthermophilic and piezophilic archaeon with a broad pressure range for growth, isolated from a deepest hydrothermal vent at the Mid-Cayman Rise.</title>
        <authorList>
            <person name="Dalmasso C."/>
            <person name="Oger P."/>
            <person name="Selva G."/>
            <person name="Courtine D."/>
            <person name="L'Haridon S."/>
            <person name="Garlaschelli A."/>
            <person name="Roussel E."/>
            <person name="Miyazaki J."/>
            <person name="Reveillaud J."/>
            <person name="Jebbar M."/>
            <person name="Takai K."/>
            <person name="Maignien L."/>
            <person name="Alain K."/>
        </authorList>
    </citation>
    <scope>NUCLEOTIDE SEQUENCE [LARGE SCALE GENOMIC DNA]</scope>
    <source>
        <strain evidence="2">CDGS</strain>
    </source>
</reference>
<sequence length="274" mass="30829">MSEIEVIFYIEALGNDKKVLERALEETAKNLKDEKGVKIKYINVEDVLKNEDEDFLKYSGVIEAQFSGDLGNIVRLTLKYSPAVVEVLGPGKVEVESKTLMKILGEVSLFMGKLMQKFGGLAVYPKLDDLPEPRIDYSREEIEELIVEDRNILYRFVIEVFGESEEAIKTTMAKALTIEGCRINKLAVQGQEEDSQFKGLLAAELLSSFESLMQLTAKYAPVAISVLEPEIIDITANELQNVLTDLAGFVNELVTRPIKRQIMEKKNTEFKLSP</sequence>
<accession>A0A172WI51</accession>
<name>A0A172WI51_9EURY</name>
<evidence type="ECO:0000313" key="1">
    <source>
        <dbReference type="EMBL" id="ANF23127.1"/>
    </source>
</evidence>
<dbReference type="RefSeq" id="WP_068666480.1">
    <property type="nucleotide sequence ID" value="NZ_CP015520.1"/>
</dbReference>
<dbReference type="EMBL" id="CP015520">
    <property type="protein sequence ID" value="ANF23127.1"/>
    <property type="molecule type" value="Genomic_DNA"/>
</dbReference>